<comment type="caution">
    <text evidence="1">The sequence shown here is derived from an EMBL/GenBank/DDBJ whole genome shotgun (WGS) entry which is preliminary data.</text>
</comment>
<gene>
    <name evidence="1" type="ORF">SCF082_LOCUS25456</name>
</gene>
<dbReference type="Pfam" id="PF13229">
    <property type="entry name" value="Beta_helix"/>
    <property type="match status" value="1"/>
</dbReference>
<protein>
    <submittedName>
        <fullName evidence="1">Uncharacterized protein</fullName>
    </submittedName>
</protein>
<dbReference type="Proteomes" id="UP001642464">
    <property type="component" value="Unassembled WGS sequence"/>
</dbReference>
<organism evidence="1 2">
    <name type="scientific">Durusdinium trenchii</name>
    <dbReference type="NCBI Taxonomy" id="1381693"/>
    <lineage>
        <taxon>Eukaryota</taxon>
        <taxon>Sar</taxon>
        <taxon>Alveolata</taxon>
        <taxon>Dinophyceae</taxon>
        <taxon>Suessiales</taxon>
        <taxon>Symbiodiniaceae</taxon>
        <taxon>Durusdinium</taxon>
    </lineage>
</organism>
<evidence type="ECO:0000313" key="2">
    <source>
        <dbReference type="Proteomes" id="UP001642464"/>
    </source>
</evidence>
<dbReference type="InterPro" id="IPR012334">
    <property type="entry name" value="Pectin_lyas_fold"/>
</dbReference>
<dbReference type="Gene3D" id="2.160.20.10">
    <property type="entry name" value="Single-stranded right-handed beta-helix, Pectin lyase-like"/>
    <property type="match status" value="1"/>
</dbReference>
<keyword evidence="2" id="KW-1185">Reference proteome</keyword>
<dbReference type="InterPro" id="IPR006626">
    <property type="entry name" value="PbH1"/>
</dbReference>
<name>A0ABP0M2E9_9DINO</name>
<accession>A0ABP0M2E9</accession>
<dbReference type="SUPFAM" id="SSF51126">
    <property type="entry name" value="Pectin lyase-like"/>
    <property type="match status" value="1"/>
</dbReference>
<dbReference type="InterPro" id="IPR011050">
    <property type="entry name" value="Pectin_lyase_fold/virulence"/>
</dbReference>
<sequence>MDWSWLEDAERVEEHLYAAGLRLHDKWICSTLLRDEEPCQHSEASYSCVLCNLRWPQELLWPGRMKLRTSKEEADALAGGLSLQGQVVARYMLCSGRVRLPVNTLILKISDELDPVIDFLPPSLCPACSATVQRKPHKEDQAINSILVRSSSADLSNVPMRIALDVAQNVFYGNDHEHMIVDEEMLQLGYGHMALRLTVPSTASVYSALRLGLPGCSIDYLPSTPARLTVTVYPASVHLPHANSPSLNPSEVAQWLSSVGNCHVASYTSGCSAHAVVAELASVGCWHRALALNGELWQRTVMIVSATENFESHACTLSSRPSTRRIMLYWLRALSGLGVVAKRLVLAFLGDPPVMVPSDIGSLEDAMRVSRNVIIVGGHYTLPQGLKIRSPVNLIGDGQVFLHLGSPVQIRSEFGAELRNLTFLGEQTGESDNRSAVIAVQCSYLVAIGRGYRCYSDITPVGGRRAFACCSWGRPSITLTNCTIRGGHHGVDLRGGCGVRPRMGKSRRPILAFPATQYLEDGLDLGAWLERNRNQHQEVDMPSIEFSGKRAYVPGWKQHVMTFAQLIDCEISNSVTEAINAWRGARLEMTRCWIHNCGQGLTVSHFETPSDLEQFKEFQLAPHISIRECLFEAIEGNDWSSAISLGRFMTSGFTRSQESELTKGFMPGSKGKSAGQYFLEAELLRNTLRCCNAGVICSRTNLLARSNQVEHVKFGAFQIFNGKTIMEENQIKQCAIALTARSGLSAAISWAAKLELRSNLLQMCEVGLRLSSARAQLEVNLSQDSLIGLGDGIVIQGSTSNVEMEGCRIADCKRMGIHAFKESNVTLRQCQILRNGRGVVIASGSRADISRSSFEGNTGWAVRFEGHPDDDLSLGSTSSIVGNSFGCPEKGNAGRKRVRVDTRSEMVRCLANSSPGEGLVEPEVKLQKTSHCAVLADEMAQLSLQTEML</sequence>
<reference evidence="1 2" key="1">
    <citation type="submission" date="2024-02" db="EMBL/GenBank/DDBJ databases">
        <authorList>
            <person name="Chen Y."/>
            <person name="Shah S."/>
            <person name="Dougan E. K."/>
            <person name="Thang M."/>
            <person name="Chan C."/>
        </authorList>
    </citation>
    <scope>NUCLEOTIDE SEQUENCE [LARGE SCALE GENOMIC DNA]</scope>
</reference>
<dbReference type="InterPro" id="IPR039448">
    <property type="entry name" value="Beta_helix"/>
</dbReference>
<proteinExistence type="predicted"/>
<dbReference type="EMBL" id="CAXAMM010019091">
    <property type="protein sequence ID" value="CAK9044929.1"/>
    <property type="molecule type" value="Genomic_DNA"/>
</dbReference>
<dbReference type="SMART" id="SM00710">
    <property type="entry name" value="PbH1"/>
    <property type="match status" value="6"/>
</dbReference>
<evidence type="ECO:0000313" key="1">
    <source>
        <dbReference type="EMBL" id="CAK9044929.1"/>
    </source>
</evidence>